<evidence type="ECO:0000259" key="1">
    <source>
        <dbReference type="Pfam" id="PF00668"/>
    </source>
</evidence>
<dbReference type="GO" id="GO:0005829">
    <property type="term" value="C:cytosol"/>
    <property type="evidence" value="ECO:0007669"/>
    <property type="project" value="TreeGrafter"/>
</dbReference>
<dbReference type="AlphaFoldDB" id="A0A0F0GN80"/>
<dbReference type="GO" id="GO:0043041">
    <property type="term" value="P:amino acid activation for nonribosomal peptide biosynthetic process"/>
    <property type="evidence" value="ECO:0007669"/>
    <property type="project" value="TreeGrafter"/>
</dbReference>
<accession>A0A0F0GN80</accession>
<dbReference type="PANTHER" id="PTHR45527:SF1">
    <property type="entry name" value="FATTY ACID SYNTHASE"/>
    <property type="match status" value="1"/>
</dbReference>
<evidence type="ECO:0000313" key="3">
    <source>
        <dbReference type="Proteomes" id="UP000033393"/>
    </source>
</evidence>
<dbReference type="Pfam" id="PF00668">
    <property type="entry name" value="Condensation"/>
    <property type="match status" value="1"/>
</dbReference>
<dbReference type="PANTHER" id="PTHR45527">
    <property type="entry name" value="NONRIBOSOMAL PEPTIDE SYNTHETASE"/>
    <property type="match status" value="1"/>
</dbReference>
<dbReference type="Gene3D" id="3.30.559.30">
    <property type="entry name" value="Nonribosomal peptide synthetase, condensation domain"/>
    <property type="match status" value="1"/>
</dbReference>
<organism evidence="2 3">
    <name type="scientific">Lentzea aerocolonigenes</name>
    <name type="common">Lechevalieria aerocolonigenes</name>
    <name type="synonym">Saccharothrix aerocolonigenes</name>
    <dbReference type="NCBI Taxonomy" id="68170"/>
    <lineage>
        <taxon>Bacteria</taxon>
        <taxon>Bacillati</taxon>
        <taxon>Actinomycetota</taxon>
        <taxon>Actinomycetes</taxon>
        <taxon>Pseudonocardiales</taxon>
        <taxon>Pseudonocardiaceae</taxon>
        <taxon>Lentzea</taxon>
    </lineage>
</organism>
<dbReference type="GO" id="GO:0003824">
    <property type="term" value="F:catalytic activity"/>
    <property type="evidence" value="ECO:0007669"/>
    <property type="project" value="InterPro"/>
</dbReference>
<dbReference type="InterPro" id="IPR001242">
    <property type="entry name" value="Condensation_dom"/>
</dbReference>
<dbReference type="EMBL" id="JYJG01000235">
    <property type="protein sequence ID" value="KJK44795.1"/>
    <property type="molecule type" value="Genomic_DNA"/>
</dbReference>
<dbReference type="SUPFAM" id="SSF52777">
    <property type="entry name" value="CoA-dependent acyltransferases"/>
    <property type="match status" value="2"/>
</dbReference>
<name>A0A0F0GN80_LENAE</name>
<proteinExistence type="predicted"/>
<comment type="caution">
    <text evidence="2">The sequence shown here is derived from an EMBL/GenBank/DDBJ whole genome shotgun (WGS) entry which is preliminary data.</text>
</comment>
<protein>
    <recommendedName>
        <fullName evidence="1">Condensation domain-containing protein</fullName>
    </recommendedName>
</protein>
<sequence>MVPLSFAQWRLWFVGQLDGPSAVYNVPLALRLSGEVDVTALDAALADVLERHESLRTVFPVVDSEPVQRVLPVEEAVVPVRWSRVAADEVDGLLTAAVGHVFDLATEIPLRALGFSIAPEDHVLLLLVHHIACDGWSLGTLGDDLATAYAARLKGVAPGWDELPVQYADYALWQRELLGSEDDPGSLMSRQSSFWRTALAGLPEELALPFDRPRPAAATHRGAEVPVALTADLHARIDELARSAGATPFMVVQAAVAVLLSRLGAGTDIPLGTPVAG</sequence>
<dbReference type="RefSeq" id="WP_045314714.1">
    <property type="nucleotide sequence ID" value="NZ_JYJG01000235.1"/>
</dbReference>
<feature type="domain" description="Condensation" evidence="1">
    <location>
        <begin position="1"/>
        <end position="277"/>
    </location>
</feature>
<gene>
    <name evidence="2" type="ORF">UK23_28365</name>
</gene>
<reference evidence="2 3" key="1">
    <citation type="submission" date="2015-02" db="EMBL/GenBank/DDBJ databases">
        <authorList>
            <person name="Ju K.-S."/>
            <person name="Doroghazi J.R."/>
            <person name="Metcalf W."/>
        </authorList>
    </citation>
    <scope>NUCLEOTIDE SEQUENCE [LARGE SCALE GENOMIC DNA]</scope>
    <source>
        <strain evidence="2 3">NRRL B-16140</strain>
    </source>
</reference>
<feature type="non-terminal residue" evidence="2">
    <location>
        <position position="277"/>
    </location>
</feature>
<dbReference type="GO" id="GO:0044550">
    <property type="term" value="P:secondary metabolite biosynthetic process"/>
    <property type="evidence" value="ECO:0007669"/>
    <property type="project" value="TreeGrafter"/>
</dbReference>
<keyword evidence="3" id="KW-1185">Reference proteome</keyword>
<dbReference type="Proteomes" id="UP000033393">
    <property type="component" value="Unassembled WGS sequence"/>
</dbReference>
<dbReference type="PATRIC" id="fig|68170.10.peg.7240"/>
<dbReference type="GO" id="GO:0031177">
    <property type="term" value="F:phosphopantetheine binding"/>
    <property type="evidence" value="ECO:0007669"/>
    <property type="project" value="TreeGrafter"/>
</dbReference>
<dbReference type="InterPro" id="IPR023213">
    <property type="entry name" value="CAT-like_dom_sf"/>
</dbReference>
<dbReference type="GO" id="GO:0008610">
    <property type="term" value="P:lipid biosynthetic process"/>
    <property type="evidence" value="ECO:0007669"/>
    <property type="project" value="UniProtKB-ARBA"/>
</dbReference>
<dbReference type="Gene3D" id="3.30.559.10">
    <property type="entry name" value="Chloramphenicol acetyltransferase-like domain"/>
    <property type="match status" value="1"/>
</dbReference>
<evidence type="ECO:0000313" key="2">
    <source>
        <dbReference type="EMBL" id="KJK44795.1"/>
    </source>
</evidence>